<dbReference type="Pfam" id="PF01585">
    <property type="entry name" value="G-patch"/>
    <property type="match status" value="1"/>
</dbReference>
<dbReference type="Proteomes" id="UP000521872">
    <property type="component" value="Unassembled WGS sequence"/>
</dbReference>
<dbReference type="InterPro" id="IPR008984">
    <property type="entry name" value="SMAD_FHA_dom_sf"/>
</dbReference>
<dbReference type="AlphaFoldDB" id="A0A8H4QPY9"/>
<feature type="domain" description="G-patch" evidence="3">
    <location>
        <begin position="325"/>
        <end position="376"/>
    </location>
</feature>
<evidence type="ECO:0000259" key="2">
    <source>
        <dbReference type="PROSITE" id="PS50006"/>
    </source>
</evidence>
<dbReference type="InterPro" id="IPR053027">
    <property type="entry name" value="AGGF1"/>
</dbReference>
<dbReference type="SMART" id="SM00443">
    <property type="entry name" value="G_patch"/>
    <property type="match status" value="1"/>
</dbReference>
<evidence type="ECO:0008006" key="6">
    <source>
        <dbReference type="Google" id="ProtNLM"/>
    </source>
</evidence>
<keyword evidence="5" id="KW-1185">Reference proteome</keyword>
<proteinExistence type="predicted"/>
<reference evidence="4 5" key="1">
    <citation type="submission" date="2019-12" db="EMBL/GenBank/DDBJ databases">
        <authorList>
            <person name="Floudas D."/>
            <person name="Bentzer J."/>
            <person name="Ahren D."/>
            <person name="Johansson T."/>
            <person name="Persson P."/>
            <person name="Tunlid A."/>
        </authorList>
    </citation>
    <scope>NUCLEOTIDE SEQUENCE [LARGE SCALE GENOMIC DNA]</scope>
    <source>
        <strain evidence="4 5">CBS 102.39</strain>
    </source>
</reference>
<dbReference type="EMBL" id="JAACJL010000045">
    <property type="protein sequence ID" value="KAF4614272.1"/>
    <property type="molecule type" value="Genomic_DNA"/>
</dbReference>
<gene>
    <name evidence="4" type="ORF">D9613_007765</name>
</gene>
<comment type="caution">
    <text evidence="4">The sequence shown here is derived from an EMBL/GenBank/DDBJ whole genome shotgun (WGS) entry which is preliminary data.</text>
</comment>
<name>A0A8H4QPY9_9AGAR</name>
<protein>
    <recommendedName>
        <fullName evidence="6">Angiogenic factor with G patch and FHA domains 1</fullName>
    </recommendedName>
</protein>
<feature type="compositionally biased region" description="Basic and acidic residues" evidence="1">
    <location>
        <begin position="389"/>
        <end position="404"/>
    </location>
</feature>
<feature type="compositionally biased region" description="Basic and acidic residues" evidence="1">
    <location>
        <begin position="351"/>
        <end position="361"/>
    </location>
</feature>
<feature type="region of interest" description="Disordered" evidence="1">
    <location>
        <begin position="1"/>
        <end position="48"/>
    </location>
</feature>
<dbReference type="GO" id="GO:0003676">
    <property type="term" value="F:nucleic acid binding"/>
    <property type="evidence" value="ECO:0007669"/>
    <property type="project" value="InterPro"/>
</dbReference>
<feature type="region of interest" description="Disordered" evidence="1">
    <location>
        <begin position="298"/>
        <end position="404"/>
    </location>
</feature>
<sequence>MEELEEGQIPQHYSTPTEQEYDPAYEWPGENEYGQESTDDPRSNDSRPFLALRQGQPVFRLVVLRSSILSKRRKIAVIDAYPEVQFGRDVQTEGSTTPRIRLKEMQVSKLHATAFWDGARKEWSIVDMGSMHGTFLRAASVPSDSQEAGQRLSQSRTASIPRRLRHFDQLTIGGTTFQIHIHDDQRPCAVCTISGEEKIPLFPEMKSIAAKRTREVAGIDSGTSTATGVSNGRDPKKALTMLKRSLLNRHEEANPSSRDDSSKDYVDRAARRRFMHPTTARSDSPGISVLTPGIAAKSEAVSTKHSEPDSLSKPIVSQPPQPLPATNIGHRLLMQQGWSPGSALGTPESEGDSKRLVEPLEVKASTNRAGLGIKPPRGGPSEASGGGLDWKEREKFRRFSEFGK</sequence>
<evidence type="ECO:0000313" key="5">
    <source>
        <dbReference type="Proteomes" id="UP000521872"/>
    </source>
</evidence>
<evidence type="ECO:0000313" key="4">
    <source>
        <dbReference type="EMBL" id="KAF4614272.1"/>
    </source>
</evidence>
<organism evidence="4 5">
    <name type="scientific">Agrocybe pediades</name>
    <dbReference type="NCBI Taxonomy" id="84607"/>
    <lineage>
        <taxon>Eukaryota</taxon>
        <taxon>Fungi</taxon>
        <taxon>Dikarya</taxon>
        <taxon>Basidiomycota</taxon>
        <taxon>Agaricomycotina</taxon>
        <taxon>Agaricomycetes</taxon>
        <taxon>Agaricomycetidae</taxon>
        <taxon>Agaricales</taxon>
        <taxon>Agaricineae</taxon>
        <taxon>Strophariaceae</taxon>
        <taxon>Agrocybe</taxon>
    </lineage>
</organism>
<evidence type="ECO:0000256" key="1">
    <source>
        <dbReference type="SAM" id="MobiDB-lite"/>
    </source>
</evidence>
<dbReference type="InterPro" id="IPR000253">
    <property type="entry name" value="FHA_dom"/>
</dbReference>
<evidence type="ECO:0000259" key="3">
    <source>
        <dbReference type="PROSITE" id="PS50174"/>
    </source>
</evidence>
<accession>A0A8H4QPY9</accession>
<dbReference type="Gene3D" id="2.60.200.20">
    <property type="match status" value="1"/>
</dbReference>
<dbReference type="Pfam" id="PF00498">
    <property type="entry name" value="FHA"/>
    <property type="match status" value="1"/>
</dbReference>
<dbReference type="PROSITE" id="PS50174">
    <property type="entry name" value="G_PATCH"/>
    <property type="match status" value="1"/>
</dbReference>
<dbReference type="PANTHER" id="PTHR23106:SF24">
    <property type="entry name" value="ANGIOGENIC FACTOR WITH G PATCH AND FHA DOMAINS 1"/>
    <property type="match status" value="1"/>
</dbReference>
<feature type="domain" description="FHA" evidence="2">
    <location>
        <begin position="84"/>
        <end position="141"/>
    </location>
</feature>
<dbReference type="PANTHER" id="PTHR23106">
    <property type="entry name" value="ANGIOGENIC FACTOR WITH G PATCH AND FHA DOMAINS 1"/>
    <property type="match status" value="1"/>
</dbReference>
<dbReference type="SUPFAM" id="SSF49879">
    <property type="entry name" value="SMAD/FHA domain"/>
    <property type="match status" value="1"/>
</dbReference>
<dbReference type="PROSITE" id="PS50006">
    <property type="entry name" value="FHA_DOMAIN"/>
    <property type="match status" value="1"/>
</dbReference>
<dbReference type="InterPro" id="IPR000467">
    <property type="entry name" value="G_patch_dom"/>
</dbReference>